<keyword evidence="2" id="KW-0472">Membrane</keyword>
<feature type="region of interest" description="Disordered" evidence="1">
    <location>
        <begin position="226"/>
        <end position="291"/>
    </location>
</feature>
<gene>
    <name evidence="3" type="ORF">HD597_000430</name>
</gene>
<name>A0A9X2JZ64_9ACTN</name>
<dbReference type="Proteomes" id="UP001139648">
    <property type="component" value="Unassembled WGS sequence"/>
</dbReference>
<sequence length="291" mass="31581">MATTSCLLAEQMRRQRRRAAASLCCGAALAAGGTLLLLASPAATPWIVAGQLAITGGLTTAIVAVLALIHAGAQPWTLTAGQAEQQPLLRRYPPQHVLAHGLYELAIGLAGHARRDRALEWHADLHECPNPLSYALSLVSAALRMRLADVTHQGWRAACWMLASEVRTWGTLIPVMVAALHQMLQSQGWGSAAWTLLTVPAAVDLVTRLRRRWNIAVKPVHLRLFHRPGGRHTRPHHPQSRRGRAHPSRLIRRPAHRSSPGITPADATTATALVRSPSPDPHRQEALGPET</sequence>
<dbReference type="RefSeq" id="WP_253739934.1">
    <property type="nucleotide sequence ID" value="NZ_BAABKA010000075.1"/>
</dbReference>
<keyword evidence="4" id="KW-1185">Reference proteome</keyword>
<feature type="transmembrane region" description="Helical" evidence="2">
    <location>
        <begin position="46"/>
        <end position="69"/>
    </location>
</feature>
<organism evidence="3 4">
    <name type="scientific">Nonomuraea thailandensis</name>
    <dbReference type="NCBI Taxonomy" id="1188745"/>
    <lineage>
        <taxon>Bacteria</taxon>
        <taxon>Bacillati</taxon>
        <taxon>Actinomycetota</taxon>
        <taxon>Actinomycetes</taxon>
        <taxon>Streptosporangiales</taxon>
        <taxon>Streptosporangiaceae</taxon>
        <taxon>Nonomuraea</taxon>
    </lineage>
</organism>
<dbReference type="EMBL" id="JAMZEB010000001">
    <property type="protein sequence ID" value="MCP2353410.1"/>
    <property type="molecule type" value="Genomic_DNA"/>
</dbReference>
<comment type="caution">
    <text evidence="3">The sequence shown here is derived from an EMBL/GenBank/DDBJ whole genome shotgun (WGS) entry which is preliminary data.</text>
</comment>
<accession>A0A9X2JZ64</accession>
<feature type="compositionally biased region" description="Basic residues" evidence="1">
    <location>
        <begin position="226"/>
        <end position="256"/>
    </location>
</feature>
<protein>
    <submittedName>
        <fullName evidence="3">Uncharacterized protein</fullName>
    </submittedName>
</protein>
<reference evidence="3" key="1">
    <citation type="submission" date="2022-06" db="EMBL/GenBank/DDBJ databases">
        <title>Sequencing the genomes of 1000 actinobacteria strains.</title>
        <authorList>
            <person name="Klenk H.-P."/>
        </authorList>
    </citation>
    <scope>NUCLEOTIDE SEQUENCE</scope>
    <source>
        <strain evidence="3">DSM 46694</strain>
    </source>
</reference>
<dbReference type="AlphaFoldDB" id="A0A9X2JZ64"/>
<evidence type="ECO:0000256" key="2">
    <source>
        <dbReference type="SAM" id="Phobius"/>
    </source>
</evidence>
<proteinExistence type="predicted"/>
<keyword evidence="2" id="KW-0812">Transmembrane</keyword>
<feature type="transmembrane region" description="Helical" evidence="2">
    <location>
        <begin position="20"/>
        <end position="40"/>
    </location>
</feature>
<evidence type="ECO:0000313" key="4">
    <source>
        <dbReference type="Proteomes" id="UP001139648"/>
    </source>
</evidence>
<evidence type="ECO:0000256" key="1">
    <source>
        <dbReference type="SAM" id="MobiDB-lite"/>
    </source>
</evidence>
<evidence type="ECO:0000313" key="3">
    <source>
        <dbReference type="EMBL" id="MCP2353410.1"/>
    </source>
</evidence>
<keyword evidence="2" id="KW-1133">Transmembrane helix</keyword>